<protein>
    <submittedName>
        <fullName evidence="1">Putative phosphoadenosine phosphosulfate sulfurtransferase</fullName>
    </submittedName>
</protein>
<organism evidence="1 2">
    <name type="scientific">Saccharopolyspora phatthalungensis</name>
    <dbReference type="NCBI Taxonomy" id="664693"/>
    <lineage>
        <taxon>Bacteria</taxon>
        <taxon>Bacillati</taxon>
        <taxon>Actinomycetota</taxon>
        <taxon>Actinomycetes</taxon>
        <taxon>Pseudonocardiales</taxon>
        <taxon>Pseudonocardiaceae</taxon>
        <taxon>Saccharopolyspora</taxon>
    </lineage>
</organism>
<keyword evidence="1" id="KW-0808">Transferase</keyword>
<accession>A0A840QJX7</accession>
<gene>
    <name evidence="1" type="ORF">BJ970_007024</name>
</gene>
<comment type="caution">
    <text evidence="1">The sequence shown here is derived from an EMBL/GenBank/DDBJ whole genome shotgun (WGS) entry which is preliminary data.</text>
</comment>
<name>A0A840QJX7_9PSEU</name>
<keyword evidence="2" id="KW-1185">Reference proteome</keyword>
<dbReference type="Proteomes" id="UP000584374">
    <property type="component" value="Unassembled WGS sequence"/>
</dbReference>
<proteinExistence type="predicted"/>
<sequence>MEFEDFVPDFGHWYGTSGRLTACFVGIRADESINRYRTIANRKK</sequence>
<dbReference type="AlphaFoldDB" id="A0A840QJX7"/>
<reference evidence="1 2" key="1">
    <citation type="submission" date="2020-08" db="EMBL/GenBank/DDBJ databases">
        <title>Sequencing the genomes of 1000 actinobacteria strains.</title>
        <authorList>
            <person name="Klenk H.-P."/>
        </authorList>
    </citation>
    <scope>NUCLEOTIDE SEQUENCE [LARGE SCALE GENOMIC DNA]</scope>
    <source>
        <strain evidence="1 2">DSM 45584</strain>
    </source>
</reference>
<dbReference type="EMBL" id="JACHIW010000002">
    <property type="protein sequence ID" value="MBB5159425.1"/>
    <property type="molecule type" value="Genomic_DNA"/>
</dbReference>
<dbReference type="GO" id="GO:0016740">
    <property type="term" value="F:transferase activity"/>
    <property type="evidence" value="ECO:0007669"/>
    <property type="project" value="UniProtKB-KW"/>
</dbReference>
<evidence type="ECO:0000313" key="2">
    <source>
        <dbReference type="Proteomes" id="UP000584374"/>
    </source>
</evidence>
<dbReference type="RefSeq" id="WP_281399671.1">
    <property type="nucleotide sequence ID" value="NZ_JACHIW010000002.1"/>
</dbReference>
<evidence type="ECO:0000313" key="1">
    <source>
        <dbReference type="EMBL" id="MBB5159425.1"/>
    </source>
</evidence>